<accession>A0A914P3I5</accession>
<dbReference type="Proteomes" id="UP000887578">
    <property type="component" value="Unplaced"/>
</dbReference>
<name>A0A914P3I5_9BILA</name>
<dbReference type="WBParaSite" id="PDA_v2.g11854.t1">
    <property type="protein sequence ID" value="PDA_v2.g11854.t1"/>
    <property type="gene ID" value="PDA_v2.g11854"/>
</dbReference>
<evidence type="ECO:0000256" key="1">
    <source>
        <dbReference type="SAM" id="SignalP"/>
    </source>
</evidence>
<dbReference type="AlphaFoldDB" id="A0A914P3I5"/>
<protein>
    <submittedName>
        <fullName evidence="3">Uncharacterized protein</fullName>
    </submittedName>
</protein>
<keyword evidence="2" id="KW-1185">Reference proteome</keyword>
<feature type="chain" id="PRO_5037018603" evidence="1">
    <location>
        <begin position="22"/>
        <end position="124"/>
    </location>
</feature>
<sequence>MAKFLIICSIFIALIVTLSQSLEIWSHTGGFHSYSGDSPHSSIDHGSFSGSSSDIPYTDSSSDGCGPITAVLGLCSYNSEGGYQYQTPIYGNAGYTTGQINRMFDVNTGSNSGNYNGYSNNYWI</sequence>
<organism evidence="2 3">
    <name type="scientific">Panagrolaimus davidi</name>
    <dbReference type="NCBI Taxonomy" id="227884"/>
    <lineage>
        <taxon>Eukaryota</taxon>
        <taxon>Metazoa</taxon>
        <taxon>Ecdysozoa</taxon>
        <taxon>Nematoda</taxon>
        <taxon>Chromadorea</taxon>
        <taxon>Rhabditida</taxon>
        <taxon>Tylenchina</taxon>
        <taxon>Panagrolaimomorpha</taxon>
        <taxon>Panagrolaimoidea</taxon>
        <taxon>Panagrolaimidae</taxon>
        <taxon>Panagrolaimus</taxon>
    </lineage>
</organism>
<keyword evidence="1" id="KW-0732">Signal</keyword>
<proteinExistence type="predicted"/>
<feature type="signal peptide" evidence="1">
    <location>
        <begin position="1"/>
        <end position="21"/>
    </location>
</feature>
<reference evidence="3" key="1">
    <citation type="submission" date="2022-11" db="UniProtKB">
        <authorList>
            <consortium name="WormBaseParasite"/>
        </authorList>
    </citation>
    <scope>IDENTIFICATION</scope>
</reference>
<evidence type="ECO:0000313" key="3">
    <source>
        <dbReference type="WBParaSite" id="PDA_v2.g11854.t1"/>
    </source>
</evidence>
<evidence type="ECO:0000313" key="2">
    <source>
        <dbReference type="Proteomes" id="UP000887578"/>
    </source>
</evidence>